<dbReference type="InterPro" id="IPR025313">
    <property type="entry name" value="SPB4-like_CTE"/>
</dbReference>
<dbReference type="PROSITE" id="PS00039">
    <property type="entry name" value="DEAD_ATP_HELICASE"/>
    <property type="match status" value="1"/>
</dbReference>
<feature type="region of interest" description="Disordered" evidence="11">
    <location>
        <begin position="376"/>
        <end position="418"/>
    </location>
</feature>
<keyword evidence="2" id="KW-0690">Ribosome biogenesis</keyword>
<comment type="function">
    <text evidence="10">RNA helicase.</text>
</comment>
<dbReference type="Pfam" id="PF13959">
    <property type="entry name" value="CTE_SPB4"/>
    <property type="match status" value="1"/>
</dbReference>
<evidence type="ECO:0000256" key="8">
    <source>
        <dbReference type="ARBA" id="ARBA00022884"/>
    </source>
</evidence>
<keyword evidence="15" id="KW-1185">Reference proteome</keyword>
<dbReference type="Pfam" id="PF00270">
    <property type="entry name" value="DEAD"/>
    <property type="match status" value="1"/>
</dbReference>
<feature type="domain" description="Helicase ATP-binding" evidence="12">
    <location>
        <begin position="53"/>
        <end position="285"/>
    </location>
</feature>
<keyword evidence="6 9" id="KW-0347">Helicase</keyword>
<dbReference type="SMART" id="SM00487">
    <property type="entry name" value="DEXDc"/>
    <property type="match status" value="1"/>
</dbReference>
<keyword evidence="3" id="KW-0698">rRNA processing</keyword>
<sequence>MPDSKSTTIASFGDLGLDSDIRIHLDTKMDIREPTRIQRKGIPALLQDSYQPGSGPKIPRDVFLQAETGSGKTLTYLLPIIHRLIVASTRPESTNSGNHTKGSGGPSRALGTFAIIMAPTRELAKQIFSTLEALLNMKLTRGQRFHWIVPGIVNGGENKSSEKNRLRKGATVLVSTPGRLLDHLQNTQSFKVEHLKWLVLDEADRLLELGFEETLKKTLAILDERKGGRRNDKNAGAWDLSTVGCDYFLRSPALPRSRITVLCSATLPTQVRRLAGATLSNPKTTPGGSDSDSNNDNDDDDSDDEPRYTAPSQLKQSYIEVPAKQRLVALTAPDGDATVPLIDDRKPPPCNKVIIFVSSCDSVDFHHALLSRAPSVRKTTEAQASTTNQGEHEEDGDEEEADDDADDNENTTPVEPVALVKKNSARYNLAESSLLLPGVHIYRLHGNLPQAIRTDTFFRFSQSKAPAVLVCTDVAARGLDLPNVQRIIQFDPPTEVADYVHRIGRTARIGRQGEALLFLLPSEMEYLKILKQQGLSPIATTLDQQLRILAQRRRRGREIEVAATDLQMACERWVAGPAQAAYLSSVRAYATHPSKEKHIFHVKQLHLGHMAKAFALQGRPTAVGSQGSKAHAQGKAPPQLSQSKKAHARQRDQQGGEGHETGRPVNKPAQKKMTNPFKRGVINTDEFSSGDITALKGPKSKKRRA</sequence>
<dbReference type="GO" id="GO:0005524">
    <property type="term" value="F:ATP binding"/>
    <property type="evidence" value="ECO:0007669"/>
    <property type="project" value="UniProtKB-UniRule"/>
</dbReference>
<comment type="domain">
    <text evidence="10">The Q motif is unique to and characteristic of the DEAD box family of RNA helicases and controls ATP binding and hydrolysis.</text>
</comment>
<proteinExistence type="inferred from homology"/>
<dbReference type="SMART" id="SM01178">
    <property type="entry name" value="DUF4217"/>
    <property type="match status" value="1"/>
</dbReference>
<evidence type="ECO:0000256" key="10">
    <source>
        <dbReference type="RuleBase" id="RU365068"/>
    </source>
</evidence>
<dbReference type="InterPro" id="IPR001650">
    <property type="entry name" value="Helicase_C-like"/>
</dbReference>
<feature type="region of interest" description="Disordered" evidence="11">
    <location>
        <begin position="619"/>
        <end position="705"/>
    </location>
</feature>
<keyword evidence="4 9" id="KW-0547">Nucleotide-binding</keyword>
<evidence type="ECO:0000259" key="12">
    <source>
        <dbReference type="PROSITE" id="PS51192"/>
    </source>
</evidence>
<dbReference type="GO" id="GO:0005730">
    <property type="term" value="C:nucleolus"/>
    <property type="evidence" value="ECO:0007669"/>
    <property type="project" value="UniProtKB-SubCell"/>
</dbReference>
<evidence type="ECO:0000256" key="1">
    <source>
        <dbReference type="ARBA" id="ARBA00004604"/>
    </source>
</evidence>
<feature type="domain" description="Helicase C-terminal" evidence="13">
    <location>
        <begin position="313"/>
        <end position="550"/>
    </location>
</feature>
<keyword evidence="5 9" id="KW-0378">Hydrolase</keyword>
<dbReference type="GO" id="GO:0006364">
    <property type="term" value="P:rRNA processing"/>
    <property type="evidence" value="ECO:0007669"/>
    <property type="project" value="UniProtKB-KW"/>
</dbReference>
<dbReference type="PROSITE" id="PS51192">
    <property type="entry name" value="HELICASE_ATP_BIND_1"/>
    <property type="match status" value="1"/>
</dbReference>
<dbReference type="EC" id="3.6.4.13" evidence="10"/>
<name>A0A4Q0A4H3_9FUNG</name>
<gene>
    <name evidence="14" type="ORF">BJ085DRAFT_18680</name>
</gene>
<reference evidence="15" key="1">
    <citation type="journal article" date="2018" name="Nat. Microbiol.">
        <title>Leveraging single-cell genomics to expand the fungal tree of life.</title>
        <authorList>
            <person name="Ahrendt S.R."/>
            <person name="Quandt C.A."/>
            <person name="Ciobanu D."/>
            <person name="Clum A."/>
            <person name="Salamov A."/>
            <person name="Andreopoulos B."/>
            <person name="Cheng J.F."/>
            <person name="Woyke T."/>
            <person name="Pelin A."/>
            <person name="Henrissat B."/>
            <person name="Reynolds N.K."/>
            <person name="Benny G.L."/>
            <person name="Smith M.E."/>
            <person name="James T.Y."/>
            <person name="Grigoriev I.V."/>
        </authorList>
    </citation>
    <scope>NUCLEOTIDE SEQUENCE [LARGE SCALE GENOMIC DNA]</scope>
    <source>
        <strain evidence="15">RSA 468</strain>
    </source>
</reference>
<evidence type="ECO:0000313" key="15">
    <source>
        <dbReference type="Proteomes" id="UP000268162"/>
    </source>
</evidence>
<evidence type="ECO:0000256" key="6">
    <source>
        <dbReference type="ARBA" id="ARBA00022806"/>
    </source>
</evidence>
<dbReference type="InterPro" id="IPR014001">
    <property type="entry name" value="Helicase_ATP-bd"/>
</dbReference>
<dbReference type="STRING" id="215637.A0A4Q0A4H3"/>
<dbReference type="Pfam" id="PF00271">
    <property type="entry name" value="Helicase_C"/>
    <property type="match status" value="1"/>
</dbReference>
<dbReference type="InterPro" id="IPR027417">
    <property type="entry name" value="P-loop_NTPase"/>
</dbReference>
<dbReference type="AlphaFoldDB" id="A0A4Q0A4H3"/>
<dbReference type="GO" id="GO:0003723">
    <property type="term" value="F:RNA binding"/>
    <property type="evidence" value="ECO:0007669"/>
    <property type="project" value="UniProtKB-UniRule"/>
</dbReference>
<dbReference type="SMART" id="SM00490">
    <property type="entry name" value="HELICc"/>
    <property type="match status" value="1"/>
</dbReference>
<dbReference type="Gene3D" id="3.40.50.300">
    <property type="entry name" value="P-loop containing nucleotide triphosphate hydrolases"/>
    <property type="match status" value="2"/>
</dbReference>
<evidence type="ECO:0000259" key="13">
    <source>
        <dbReference type="PROSITE" id="PS51194"/>
    </source>
</evidence>
<dbReference type="InterPro" id="IPR011545">
    <property type="entry name" value="DEAD/DEAH_box_helicase_dom"/>
</dbReference>
<organism evidence="14 15">
    <name type="scientific">Dimargaris cristalligena</name>
    <dbReference type="NCBI Taxonomy" id="215637"/>
    <lineage>
        <taxon>Eukaryota</taxon>
        <taxon>Fungi</taxon>
        <taxon>Fungi incertae sedis</taxon>
        <taxon>Zoopagomycota</taxon>
        <taxon>Kickxellomycotina</taxon>
        <taxon>Dimargaritomycetes</taxon>
        <taxon>Dimargaritales</taxon>
        <taxon>Dimargaritaceae</taxon>
        <taxon>Dimargaris</taxon>
    </lineage>
</organism>
<dbReference type="GO" id="GO:0016887">
    <property type="term" value="F:ATP hydrolysis activity"/>
    <property type="evidence" value="ECO:0007669"/>
    <property type="project" value="RHEA"/>
</dbReference>
<comment type="subcellular location">
    <subcellularLocation>
        <location evidence="1">Nucleus</location>
        <location evidence="1">Nucleolus</location>
    </subcellularLocation>
</comment>
<dbReference type="PROSITE" id="PS51194">
    <property type="entry name" value="HELICASE_CTER"/>
    <property type="match status" value="1"/>
</dbReference>
<feature type="compositionally biased region" description="Polar residues" evidence="11">
    <location>
        <begin position="278"/>
        <end position="288"/>
    </location>
</feature>
<comment type="catalytic activity">
    <reaction evidence="10">
        <text>ATP + H2O = ADP + phosphate + H(+)</text>
        <dbReference type="Rhea" id="RHEA:13065"/>
        <dbReference type="ChEBI" id="CHEBI:15377"/>
        <dbReference type="ChEBI" id="CHEBI:15378"/>
        <dbReference type="ChEBI" id="CHEBI:30616"/>
        <dbReference type="ChEBI" id="CHEBI:43474"/>
        <dbReference type="ChEBI" id="CHEBI:456216"/>
        <dbReference type="EC" id="3.6.4.13"/>
    </reaction>
</comment>
<feature type="compositionally biased region" description="Acidic residues" evidence="11">
    <location>
        <begin position="392"/>
        <end position="409"/>
    </location>
</feature>
<evidence type="ECO:0000256" key="5">
    <source>
        <dbReference type="ARBA" id="ARBA00022801"/>
    </source>
</evidence>
<dbReference type="InterPro" id="IPR000629">
    <property type="entry name" value="RNA-helicase_DEAD-box_CS"/>
</dbReference>
<dbReference type="CDD" id="cd18787">
    <property type="entry name" value="SF2_C_DEAD"/>
    <property type="match status" value="1"/>
</dbReference>
<protein>
    <recommendedName>
        <fullName evidence="10">ATP-dependent RNA helicase</fullName>
        <ecNumber evidence="10">3.6.4.13</ecNumber>
    </recommendedName>
</protein>
<evidence type="ECO:0000256" key="7">
    <source>
        <dbReference type="ARBA" id="ARBA00022840"/>
    </source>
</evidence>
<feature type="region of interest" description="Disordered" evidence="11">
    <location>
        <begin position="274"/>
        <end position="320"/>
    </location>
</feature>
<dbReference type="GO" id="GO:0003724">
    <property type="term" value="F:RNA helicase activity"/>
    <property type="evidence" value="ECO:0007669"/>
    <property type="project" value="UniProtKB-EC"/>
</dbReference>
<keyword evidence="8 10" id="KW-0694">RNA-binding</keyword>
<keyword evidence="7 9" id="KW-0067">ATP-binding</keyword>
<evidence type="ECO:0000256" key="9">
    <source>
        <dbReference type="RuleBase" id="RU000492"/>
    </source>
</evidence>
<evidence type="ECO:0000256" key="11">
    <source>
        <dbReference type="SAM" id="MobiDB-lite"/>
    </source>
</evidence>
<dbReference type="SUPFAM" id="SSF52540">
    <property type="entry name" value="P-loop containing nucleoside triphosphate hydrolases"/>
    <property type="match status" value="1"/>
</dbReference>
<evidence type="ECO:0000256" key="4">
    <source>
        <dbReference type="ARBA" id="ARBA00022741"/>
    </source>
</evidence>
<feature type="compositionally biased region" description="Acidic residues" evidence="11">
    <location>
        <begin position="293"/>
        <end position="304"/>
    </location>
</feature>
<evidence type="ECO:0000256" key="3">
    <source>
        <dbReference type="ARBA" id="ARBA00022552"/>
    </source>
</evidence>
<accession>A0A4Q0A4H3</accession>
<comment type="similarity">
    <text evidence="9">Belongs to the DEAD box helicase family.</text>
</comment>
<dbReference type="EMBL" id="ML002214">
    <property type="protein sequence ID" value="RKP40302.1"/>
    <property type="molecule type" value="Genomic_DNA"/>
</dbReference>
<evidence type="ECO:0000313" key="14">
    <source>
        <dbReference type="EMBL" id="RKP40302.1"/>
    </source>
</evidence>
<dbReference type="Proteomes" id="UP000268162">
    <property type="component" value="Unassembled WGS sequence"/>
</dbReference>
<feature type="compositionally biased region" description="Basic and acidic residues" evidence="11">
    <location>
        <begin position="649"/>
        <end position="662"/>
    </location>
</feature>
<dbReference type="PANTHER" id="PTHR24031">
    <property type="entry name" value="RNA HELICASE"/>
    <property type="match status" value="1"/>
</dbReference>
<evidence type="ECO:0000256" key="2">
    <source>
        <dbReference type="ARBA" id="ARBA00022517"/>
    </source>
</evidence>